<keyword evidence="2" id="KW-1185">Reference proteome</keyword>
<evidence type="ECO:0000313" key="1">
    <source>
        <dbReference type="EMBL" id="KAG7048025.1"/>
    </source>
</evidence>
<dbReference type="AlphaFoldDB" id="A0A9P7UGP7"/>
<comment type="caution">
    <text evidence="1">The sequence shown here is derived from an EMBL/GenBank/DDBJ whole genome shotgun (WGS) entry which is preliminary data.</text>
</comment>
<sequence length="25" mass="2763">MMLPKVGALSIVVRLGHLCRPKRTS</sequence>
<organism evidence="1 2">
    <name type="scientific">Colletotrichum scovillei</name>
    <dbReference type="NCBI Taxonomy" id="1209932"/>
    <lineage>
        <taxon>Eukaryota</taxon>
        <taxon>Fungi</taxon>
        <taxon>Dikarya</taxon>
        <taxon>Ascomycota</taxon>
        <taxon>Pezizomycotina</taxon>
        <taxon>Sordariomycetes</taxon>
        <taxon>Hypocreomycetidae</taxon>
        <taxon>Glomerellales</taxon>
        <taxon>Glomerellaceae</taxon>
        <taxon>Colletotrichum</taxon>
        <taxon>Colletotrichum acutatum species complex</taxon>
    </lineage>
</organism>
<name>A0A9P7UGP7_9PEZI</name>
<reference evidence="1" key="1">
    <citation type="submission" date="2021-05" db="EMBL/GenBank/DDBJ databases">
        <title>Comparative genomics of three Colletotrichum scovillei strains and genetic complementation revealed genes involved fungal growth and virulence on chili pepper.</title>
        <authorList>
            <person name="Hsieh D.-K."/>
            <person name="Chuang S.-C."/>
            <person name="Chen C.-Y."/>
            <person name="Chao Y.-T."/>
            <person name="Lu M.-Y.J."/>
            <person name="Lee M.-H."/>
            <person name="Shih M.-C."/>
        </authorList>
    </citation>
    <scope>NUCLEOTIDE SEQUENCE</scope>
    <source>
        <strain evidence="1">Coll-153</strain>
    </source>
</reference>
<dbReference type="Proteomes" id="UP000699042">
    <property type="component" value="Unassembled WGS sequence"/>
</dbReference>
<protein>
    <submittedName>
        <fullName evidence="1">Uncharacterized protein</fullName>
    </submittedName>
</protein>
<evidence type="ECO:0000313" key="2">
    <source>
        <dbReference type="Proteomes" id="UP000699042"/>
    </source>
</evidence>
<proteinExistence type="predicted"/>
<gene>
    <name evidence="1" type="ORF">JMJ77_011363</name>
</gene>
<accession>A0A9P7UGP7</accession>
<dbReference type="EMBL" id="JAESDN010000007">
    <property type="protein sequence ID" value="KAG7048025.1"/>
    <property type="molecule type" value="Genomic_DNA"/>
</dbReference>